<keyword evidence="1" id="KW-1133">Transmembrane helix</keyword>
<dbReference type="RefSeq" id="WP_148340169.1">
    <property type="nucleotide sequence ID" value="NZ_LR699119.1"/>
</dbReference>
<dbReference type="InterPro" id="IPR012902">
    <property type="entry name" value="N_methyl_site"/>
</dbReference>
<dbReference type="NCBIfam" id="TIGR02532">
    <property type="entry name" value="IV_pilin_GFxxxE"/>
    <property type="match status" value="1"/>
</dbReference>
<protein>
    <recommendedName>
        <fullName evidence="4">Type II secretion system protein G</fullName>
    </recommendedName>
</protein>
<dbReference type="Gene3D" id="3.30.700.10">
    <property type="entry name" value="Glycoprotein, Type 4 Pilin"/>
    <property type="match status" value="1"/>
</dbReference>
<dbReference type="Pfam" id="PF07963">
    <property type="entry name" value="N_methyl"/>
    <property type="match status" value="1"/>
</dbReference>
<keyword evidence="1" id="KW-0812">Transmembrane</keyword>
<dbReference type="OrthoDB" id="9795612at2"/>
<keyword evidence="3" id="KW-1185">Reference proteome</keyword>
<evidence type="ECO:0000256" key="1">
    <source>
        <dbReference type="SAM" id="Phobius"/>
    </source>
</evidence>
<evidence type="ECO:0008006" key="4">
    <source>
        <dbReference type="Google" id="ProtNLM"/>
    </source>
</evidence>
<gene>
    <name evidence="2" type="ORF">AQUSIP_22140</name>
</gene>
<evidence type="ECO:0000313" key="2">
    <source>
        <dbReference type="EMBL" id="VVC76887.1"/>
    </source>
</evidence>
<dbReference type="Proteomes" id="UP000324194">
    <property type="component" value="Chromosome 1"/>
</dbReference>
<dbReference type="SUPFAM" id="SSF54523">
    <property type="entry name" value="Pili subunits"/>
    <property type="match status" value="1"/>
</dbReference>
<dbReference type="PROSITE" id="PS00409">
    <property type="entry name" value="PROKAR_NTER_METHYL"/>
    <property type="match status" value="1"/>
</dbReference>
<dbReference type="AlphaFoldDB" id="A0A5E4PKF0"/>
<dbReference type="KEGG" id="asip:AQUSIP_22140"/>
<proteinExistence type="predicted"/>
<name>A0A5E4PKF0_9COXI</name>
<dbReference type="EMBL" id="LR699119">
    <property type="protein sequence ID" value="VVC76887.1"/>
    <property type="molecule type" value="Genomic_DNA"/>
</dbReference>
<reference evidence="2 3" key="1">
    <citation type="submission" date="2019-08" db="EMBL/GenBank/DDBJ databases">
        <authorList>
            <person name="Guy L."/>
        </authorList>
    </citation>
    <scope>NUCLEOTIDE SEQUENCE [LARGE SCALE GENOMIC DNA]</scope>
    <source>
        <strain evidence="2 3">SGT-108</strain>
    </source>
</reference>
<dbReference type="InterPro" id="IPR045584">
    <property type="entry name" value="Pilin-like"/>
</dbReference>
<evidence type="ECO:0000313" key="3">
    <source>
        <dbReference type="Proteomes" id="UP000324194"/>
    </source>
</evidence>
<organism evidence="2 3">
    <name type="scientific">Aquicella siphonis</name>
    <dbReference type="NCBI Taxonomy" id="254247"/>
    <lineage>
        <taxon>Bacteria</taxon>
        <taxon>Pseudomonadati</taxon>
        <taxon>Pseudomonadota</taxon>
        <taxon>Gammaproteobacteria</taxon>
        <taxon>Legionellales</taxon>
        <taxon>Coxiellaceae</taxon>
        <taxon>Aquicella</taxon>
    </lineage>
</organism>
<keyword evidence="1" id="KW-0472">Membrane</keyword>
<accession>A0A5E4PKF0</accession>
<feature type="transmembrane region" description="Helical" evidence="1">
    <location>
        <begin position="12"/>
        <end position="33"/>
    </location>
</feature>
<sequence>MKARKNVTGFTLIEILLVLVIISIIIFASVGYVQQRALQLRMDRTTTQMQQILNAGLSYYVQEGHWPTALSDLQGTYLPPVSVTLKNPWGNDYAIDSASNPKLFYVYTRVNTVSAKGAFAAASVIAGTLPFAYTSNDGSGAPPSAASPCTSADTSCYIVAAVNIPGYNLNNASAVNFGGLYHHGACVPVPECTVDKTGTTMVPQILVAPVQISGTDESSDLNQVFPISSFTAYAIGPSATPGECASGGGGPPHTCSGGISGGTYWRVCLQVVTEKGQIDNTISGWGEKQTIMALTRCSSSNEPAGSGFTIYSN</sequence>